<dbReference type="SUPFAM" id="SSF56784">
    <property type="entry name" value="HAD-like"/>
    <property type="match status" value="1"/>
</dbReference>
<dbReference type="SUPFAM" id="SSF81665">
    <property type="entry name" value="Calcium ATPase, transmembrane domain M"/>
    <property type="match status" value="1"/>
</dbReference>
<dbReference type="InterPro" id="IPR001757">
    <property type="entry name" value="P_typ_ATPase"/>
</dbReference>
<dbReference type="GO" id="GO:0005886">
    <property type="term" value="C:plasma membrane"/>
    <property type="evidence" value="ECO:0007669"/>
    <property type="project" value="UniProtKB-SubCell"/>
</dbReference>
<evidence type="ECO:0000256" key="17">
    <source>
        <dbReference type="ARBA" id="ARBA00047424"/>
    </source>
</evidence>
<evidence type="ECO:0000256" key="11">
    <source>
        <dbReference type="ARBA" id="ARBA00022967"/>
    </source>
</evidence>
<keyword evidence="5 18" id="KW-0479">Metal-binding</keyword>
<dbReference type="FunFam" id="2.70.150.10:FF:000002">
    <property type="entry name" value="Copper-transporting ATPase 1, putative"/>
    <property type="match status" value="1"/>
</dbReference>
<keyword evidence="8" id="KW-0187">Copper transport</keyword>
<dbReference type="InterPro" id="IPR027256">
    <property type="entry name" value="P-typ_ATPase_IB"/>
</dbReference>
<evidence type="ECO:0000256" key="6">
    <source>
        <dbReference type="ARBA" id="ARBA00022737"/>
    </source>
</evidence>
<dbReference type="RefSeq" id="WP_150809590.1">
    <property type="nucleotide sequence ID" value="NZ_CABPSR010000005.1"/>
</dbReference>
<comment type="catalytic activity">
    <reaction evidence="17">
        <text>Cu(2+)(in) + ATP + H2O = Cu(2+)(out) + ADP + phosphate + H(+)</text>
        <dbReference type="Rhea" id="RHEA:10376"/>
        <dbReference type="ChEBI" id="CHEBI:15377"/>
        <dbReference type="ChEBI" id="CHEBI:15378"/>
        <dbReference type="ChEBI" id="CHEBI:29036"/>
        <dbReference type="ChEBI" id="CHEBI:30616"/>
        <dbReference type="ChEBI" id="CHEBI:43474"/>
        <dbReference type="ChEBI" id="CHEBI:456216"/>
        <dbReference type="EC" id="7.2.2.9"/>
    </reaction>
</comment>
<evidence type="ECO:0000256" key="18">
    <source>
        <dbReference type="RuleBase" id="RU362081"/>
    </source>
</evidence>
<dbReference type="InterPro" id="IPR018303">
    <property type="entry name" value="ATPase_P-typ_P_site"/>
</dbReference>
<evidence type="ECO:0000256" key="7">
    <source>
        <dbReference type="ARBA" id="ARBA00022741"/>
    </source>
</evidence>
<evidence type="ECO:0000256" key="10">
    <source>
        <dbReference type="ARBA" id="ARBA00022842"/>
    </source>
</evidence>
<keyword evidence="14" id="KW-0406">Ion transport</keyword>
<keyword evidence="3" id="KW-0813">Transport</keyword>
<evidence type="ECO:0000256" key="13">
    <source>
        <dbReference type="ARBA" id="ARBA00023008"/>
    </source>
</evidence>
<sequence length="857" mass="87690">MTQNWSVGIEGMTCASCVTRVEKALRRTPGVTSANVNLATETAAVEAAADVAPVALLGAVEAAVSDAGYQVAEQSFELAIGGMTCASCAGRVEKALRNVPGVVEANVNLATERAAVRGVRGVVDVAVLSAAVEKAGYEASVVTDPAQAASADSAPAWWPVAVAAVLSLPLSLPMLVEPFGVHLMPPPWVQWLLATPVQFWLGARFYRAGYKAVRAGSGNMDLLVALGTSAAYGLSLYEWWRAPAGSMPHLYFEAAAVVITLVLLGKWLEARAKRRTVEAIRALAALRPETARVVRDPHGAASEVSVPLSQVKVGDWVVVRAGERVPVDGVIRDGASQLDESLLTGEPLPIDKADGDKVVGGSINGAGTLRVETTAVGADTALARIIRMVEDAQAGKAPIQRAVDRVAAVFVPVVVLIAVVTVIAGWALGLGLEASLLNAVAVLVIACPCALGLATPAAIMVGTGAAARQGILIKDAEALELAHRINVVAFDKTGTLTEGKPRLVAHLPAQGTSADTLLRWSAAVQSGSSHPLAKAVTTAAEEAGLASAVPVASDIAALPGRGMRADILEAHGAGALSDPSSGSLGGRHTLQLGNARLLDELGISQGALASEAVRLAGEGRTVSWLVETGGADAGDAADARARGGRLLGLLAFGDTLKATARPAIDRLHALGVRCVMVTGDNAGSAKAVANALGLDEVHADVLPEHKAEVIAQLKRDGAVVAMVGDGINDAPALAAADVGIAMGSGTDVAMQTAGITLMRGDPQRVADAIDVSRRTWSKIRQNLFWAFAYNVVGIPLAAFGMLSPVIAGAAMALSSVSVVSNALLLRRWRPADQETTSASTGSAGKSNAAGEARRAGV</sequence>
<feature type="compositionally biased region" description="Low complexity" evidence="19">
    <location>
        <begin position="835"/>
        <end position="850"/>
    </location>
</feature>
<dbReference type="InterPro" id="IPR036412">
    <property type="entry name" value="HAD-like_sf"/>
</dbReference>
<accession>A0A5E5B459</accession>
<dbReference type="NCBIfam" id="TIGR00003">
    <property type="entry name" value="copper ion binding protein"/>
    <property type="match status" value="1"/>
</dbReference>
<evidence type="ECO:0000256" key="4">
    <source>
        <dbReference type="ARBA" id="ARBA00022692"/>
    </source>
</evidence>
<dbReference type="Gene3D" id="3.40.50.1000">
    <property type="entry name" value="HAD superfamily/HAD-like"/>
    <property type="match status" value="1"/>
</dbReference>
<dbReference type="AlphaFoldDB" id="A0A5E5B459"/>
<dbReference type="GO" id="GO:0005507">
    <property type="term" value="F:copper ion binding"/>
    <property type="evidence" value="ECO:0007669"/>
    <property type="project" value="InterPro"/>
</dbReference>
<dbReference type="PRINTS" id="PR00119">
    <property type="entry name" value="CATATPASE"/>
</dbReference>
<comment type="subcellular location">
    <subcellularLocation>
        <location evidence="18">Cell membrane</location>
    </subcellularLocation>
    <subcellularLocation>
        <location evidence="1">Endomembrane system</location>
        <topology evidence="1">Multi-pass membrane protein</topology>
    </subcellularLocation>
</comment>
<evidence type="ECO:0000259" key="20">
    <source>
        <dbReference type="PROSITE" id="PS50846"/>
    </source>
</evidence>
<dbReference type="PANTHER" id="PTHR43520">
    <property type="entry name" value="ATP7, ISOFORM B"/>
    <property type="match status" value="1"/>
</dbReference>
<dbReference type="InterPro" id="IPR008250">
    <property type="entry name" value="ATPase_P-typ_transduc_dom_A_sf"/>
</dbReference>
<dbReference type="SUPFAM" id="SSF55008">
    <property type="entry name" value="HMA, heavy metal-associated domain"/>
    <property type="match status" value="2"/>
</dbReference>
<feature type="transmembrane region" description="Helical" evidence="18">
    <location>
        <begin position="440"/>
        <end position="461"/>
    </location>
</feature>
<dbReference type="GO" id="GO:0012505">
    <property type="term" value="C:endomembrane system"/>
    <property type="evidence" value="ECO:0007669"/>
    <property type="project" value="UniProtKB-SubCell"/>
</dbReference>
<feature type="transmembrane region" description="Helical" evidence="18">
    <location>
        <begin position="805"/>
        <end position="825"/>
    </location>
</feature>
<dbReference type="GO" id="GO:0016887">
    <property type="term" value="F:ATP hydrolysis activity"/>
    <property type="evidence" value="ECO:0007669"/>
    <property type="project" value="InterPro"/>
</dbReference>
<feature type="region of interest" description="Disordered" evidence="19">
    <location>
        <begin position="834"/>
        <end position="857"/>
    </location>
</feature>
<evidence type="ECO:0000256" key="1">
    <source>
        <dbReference type="ARBA" id="ARBA00004127"/>
    </source>
</evidence>
<dbReference type="GO" id="GO:0005524">
    <property type="term" value="F:ATP binding"/>
    <property type="evidence" value="ECO:0007669"/>
    <property type="project" value="UniProtKB-UniRule"/>
</dbReference>
<evidence type="ECO:0000256" key="14">
    <source>
        <dbReference type="ARBA" id="ARBA00023065"/>
    </source>
</evidence>
<evidence type="ECO:0000256" key="12">
    <source>
        <dbReference type="ARBA" id="ARBA00022989"/>
    </source>
</evidence>
<evidence type="ECO:0000256" key="3">
    <source>
        <dbReference type="ARBA" id="ARBA00022448"/>
    </source>
</evidence>
<dbReference type="PROSITE" id="PS00154">
    <property type="entry name" value="ATPASE_E1_E2"/>
    <property type="match status" value="1"/>
</dbReference>
<dbReference type="PRINTS" id="PR00941">
    <property type="entry name" value="CDATPASE"/>
</dbReference>
<dbReference type="NCBIfam" id="TIGR01525">
    <property type="entry name" value="ATPase-IB_hvy"/>
    <property type="match status" value="1"/>
</dbReference>
<dbReference type="FunFam" id="3.30.70.100:FF:000005">
    <property type="entry name" value="Copper-exporting P-type ATPase A"/>
    <property type="match status" value="2"/>
</dbReference>
<organism evidence="21 22">
    <name type="scientific">Pandoraea sputorum</name>
    <dbReference type="NCBI Taxonomy" id="93222"/>
    <lineage>
        <taxon>Bacteria</taxon>
        <taxon>Pseudomonadati</taxon>
        <taxon>Pseudomonadota</taxon>
        <taxon>Betaproteobacteria</taxon>
        <taxon>Burkholderiales</taxon>
        <taxon>Burkholderiaceae</taxon>
        <taxon>Pandoraea</taxon>
    </lineage>
</organism>
<keyword evidence="15 18" id="KW-0472">Membrane</keyword>
<evidence type="ECO:0000256" key="19">
    <source>
        <dbReference type="SAM" id="MobiDB-lite"/>
    </source>
</evidence>
<feature type="domain" description="HMA" evidence="20">
    <location>
        <begin position="74"/>
        <end position="140"/>
    </location>
</feature>
<dbReference type="Gene3D" id="2.70.150.10">
    <property type="entry name" value="Calcium-transporting ATPase, cytoplasmic transduction domain A"/>
    <property type="match status" value="1"/>
</dbReference>
<keyword evidence="9 18" id="KW-0067">ATP-binding</keyword>
<protein>
    <recommendedName>
        <fullName evidence="16">P-type Cu(2+) transporter</fullName>
        <ecNumber evidence="16">7.2.2.9</ecNumber>
    </recommendedName>
</protein>
<dbReference type="SFLD" id="SFLDS00003">
    <property type="entry name" value="Haloacid_Dehalogenase"/>
    <property type="match status" value="1"/>
</dbReference>
<dbReference type="SFLD" id="SFLDG00002">
    <property type="entry name" value="C1.7:_P-type_atpase_like"/>
    <property type="match status" value="1"/>
</dbReference>
<evidence type="ECO:0000256" key="16">
    <source>
        <dbReference type="ARBA" id="ARBA00038904"/>
    </source>
</evidence>
<feature type="transmembrane region" description="Helical" evidence="18">
    <location>
        <begin position="406"/>
        <end position="428"/>
    </location>
</feature>
<dbReference type="InterPro" id="IPR017969">
    <property type="entry name" value="Heavy-metal-associated_CS"/>
</dbReference>
<keyword evidence="6" id="KW-0677">Repeat</keyword>
<feature type="transmembrane region" description="Helical" evidence="18">
    <location>
        <begin position="218"/>
        <end position="237"/>
    </location>
</feature>
<dbReference type="CDD" id="cd02094">
    <property type="entry name" value="P-type_ATPase_Cu-like"/>
    <property type="match status" value="1"/>
</dbReference>
<reference evidence="21 22" key="1">
    <citation type="submission" date="2019-08" db="EMBL/GenBank/DDBJ databases">
        <authorList>
            <person name="Peeters C."/>
        </authorList>
    </citation>
    <scope>NUCLEOTIDE SEQUENCE [LARGE SCALE GENOMIC DNA]</scope>
    <source>
        <strain evidence="21 22">LMG 31121</strain>
    </source>
</reference>
<dbReference type="SUPFAM" id="SSF81653">
    <property type="entry name" value="Calcium ATPase, transduction domain A"/>
    <property type="match status" value="1"/>
</dbReference>
<keyword evidence="10" id="KW-0460">Magnesium</keyword>
<dbReference type="InterPro" id="IPR006122">
    <property type="entry name" value="HMA_Cu_ion-bd"/>
</dbReference>
<dbReference type="InterPro" id="IPR006121">
    <property type="entry name" value="HMA_dom"/>
</dbReference>
<dbReference type="SFLD" id="SFLDF00027">
    <property type="entry name" value="p-type_atpase"/>
    <property type="match status" value="1"/>
</dbReference>
<dbReference type="PANTHER" id="PTHR43520:SF8">
    <property type="entry name" value="P-TYPE CU(+) TRANSPORTER"/>
    <property type="match status" value="1"/>
</dbReference>
<dbReference type="Gene3D" id="3.40.1110.10">
    <property type="entry name" value="Calcium-transporting ATPase, cytoplasmic domain N"/>
    <property type="match status" value="1"/>
</dbReference>
<evidence type="ECO:0000256" key="9">
    <source>
        <dbReference type="ARBA" id="ARBA00022840"/>
    </source>
</evidence>
<dbReference type="InterPro" id="IPR023298">
    <property type="entry name" value="ATPase_P-typ_TM_dom_sf"/>
</dbReference>
<dbReference type="EC" id="7.2.2.9" evidence="16"/>
<dbReference type="InterPro" id="IPR036163">
    <property type="entry name" value="HMA_dom_sf"/>
</dbReference>
<keyword evidence="11" id="KW-1278">Translocase</keyword>
<dbReference type="GO" id="GO:0043682">
    <property type="term" value="F:P-type divalent copper transporter activity"/>
    <property type="evidence" value="ECO:0007669"/>
    <property type="project" value="UniProtKB-EC"/>
</dbReference>
<dbReference type="PROSITE" id="PS50846">
    <property type="entry name" value="HMA_2"/>
    <property type="match status" value="2"/>
</dbReference>
<evidence type="ECO:0000256" key="8">
    <source>
        <dbReference type="ARBA" id="ARBA00022796"/>
    </source>
</evidence>
<dbReference type="PROSITE" id="PS01047">
    <property type="entry name" value="HMA_1"/>
    <property type="match status" value="2"/>
</dbReference>
<keyword evidence="18" id="KW-1003">Cell membrane</keyword>
<name>A0A5E5B459_9BURK</name>
<dbReference type="Gene3D" id="3.30.70.100">
    <property type="match status" value="2"/>
</dbReference>
<evidence type="ECO:0000313" key="21">
    <source>
        <dbReference type="EMBL" id="VVE80206.1"/>
    </source>
</evidence>
<dbReference type="EMBL" id="CABPSR010000005">
    <property type="protein sequence ID" value="VVE80206.1"/>
    <property type="molecule type" value="Genomic_DNA"/>
</dbReference>
<dbReference type="CDD" id="cd00371">
    <property type="entry name" value="HMA"/>
    <property type="match status" value="2"/>
</dbReference>
<dbReference type="Pfam" id="PF00403">
    <property type="entry name" value="HMA"/>
    <property type="match status" value="2"/>
</dbReference>
<keyword evidence="12 18" id="KW-1133">Transmembrane helix</keyword>
<evidence type="ECO:0000256" key="5">
    <source>
        <dbReference type="ARBA" id="ARBA00022723"/>
    </source>
</evidence>
<keyword evidence="13" id="KW-0186">Copper</keyword>
<keyword evidence="7 18" id="KW-0547">Nucleotide-binding</keyword>
<dbReference type="InterPro" id="IPR059000">
    <property type="entry name" value="ATPase_P-type_domA"/>
</dbReference>
<evidence type="ECO:0000313" key="22">
    <source>
        <dbReference type="Proteomes" id="UP000335538"/>
    </source>
</evidence>
<dbReference type="InterPro" id="IPR044492">
    <property type="entry name" value="P_typ_ATPase_HD_dom"/>
</dbReference>
<dbReference type="Proteomes" id="UP000335538">
    <property type="component" value="Unassembled WGS sequence"/>
</dbReference>
<dbReference type="GO" id="GO:0055070">
    <property type="term" value="P:copper ion homeostasis"/>
    <property type="evidence" value="ECO:0007669"/>
    <property type="project" value="TreeGrafter"/>
</dbReference>
<evidence type="ECO:0000256" key="15">
    <source>
        <dbReference type="ARBA" id="ARBA00023136"/>
    </source>
</evidence>
<dbReference type="NCBIfam" id="TIGR01494">
    <property type="entry name" value="ATPase_P-type"/>
    <property type="match status" value="2"/>
</dbReference>
<dbReference type="SUPFAM" id="SSF81660">
    <property type="entry name" value="Metal cation-transporting ATPase, ATP-binding domain N"/>
    <property type="match status" value="1"/>
</dbReference>
<dbReference type="InterPro" id="IPR023214">
    <property type="entry name" value="HAD_sf"/>
</dbReference>
<comment type="similarity">
    <text evidence="2 18">Belongs to the cation transport ATPase (P-type) (TC 3.A.3) family. Type IB subfamily.</text>
</comment>
<dbReference type="InterPro" id="IPR023299">
    <property type="entry name" value="ATPase_P-typ_cyto_dom_N"/>
</dbReference>
<gene>
    <name evidence="21" type="ORF">PSP31121_02624</name>
</gene>
<feature type="transmembrane region" description="Helical" evidence="18">
    <location>
        <begin position="249"/>
        <end position="268"/>
    </location>
</feature>
<dbReference type="Pfam" id="PF00702">
    <property type="entry name" value="Hydrolase"/>
    <property type="match status" value="1"/>
</dbReference>
<proteinExistence type="inferred from homology"/>
<evidence type="ECO:0000256" key="2">
    <source>
        <dbReference type="ARBA" id="ARBA00006024"/>
    </source>
</evidence>
<feature type="transmembrane region" description="Helical" evidence="18">
    <location>
        <begin position="782"/>
        <end position="799"/>
    </location>
</feature>
<keyword evidence="4 18" id="KW-0812">Transmembrane</keyword>
<feature type="domain" description="HMA" evidence="20">
    <location>
        <begin position="3"/>
        <end position="72"/>
    </location>
</feature>
<dbReference type="Pfam" id="PF00122">
    <property type="entry name" value="E1-E2_ATPase"/>
    <property type="match status" value="1"/>
</dbReference>